<feature type="transmembrane region" description="Helical" evidence="1">
    <location>
        <begin position="40"/>
        <end position="62"/>
    </location>
</feature>
<accession>U5D336</accession>
<organism evidence="2 3">
    <name type="scientific">Amborella trichopoda</name>
    <dbReference type="NCBI Taxonomy" id="13333"/>
    <lineage>
        <taxon>Eukaryota</taxon>
        <taxon>Viridiplantae</taxon>
        <taxon>Streptophyta</taxon>
        <taxon>Embryophyta</taxon>
        <taxon>Tracheophyta</taxon>
        <taxon>Spermatophyta</taxon>
        <taxon>Magnoliopsida</taxon>
        <taxon>Amborellales</taxon>
        <taxon>Amborellaceae</taxon>
        <taxon>Amborella</taxon>
    </lineage>
</organism>
<dbReference type="Proteomes" id="UP000017836">
    <property type="component" value="Unassembled WGS sequence"/>
</dbReference>
<evidence type="ECO:0000256" key="1">
    <source>
        <dbReference type="SAM" id="Phobius"/>
    </source>
</evidence>
<keyword evidence="1" id="KW-0472">Membrane</keyword>
<keyword evidence="1" id="KW-1133">Transmembrane helix</keyword>
<sequence length="66" mass="7104">MALDNSDLSLSLTIYLCAFHYKGLSLEEAIPVTSLARSTAASFIIVISAAVIWAPVSTLICCDWRA</sequence>
<gene>
    <name evidence="2" type="ORF">AMTR_s00032p00042710</name>
</gene>
<evidence type="ECO:0000313" key="2">
    <source>
        <dbReference type="EMBL" id="ERN14773.1"/>
    </source>
</evidence>
<dbReference type="AlphaFoldDB" id="U5D336"/>
<evidence type="ECO:0000313" key="3">
    <source>
        <dbReference type="Proteomes" id="UP000017836"/>
    </source>
</evidence>
<name>U5D336_AMBTC</name>
<keyword evidence="1" id="KW-0812">Transmembrane</keyword>
<protein>
    <submittedName>
        <fullName evidence="2">Uncharacterized protein</fullName>
    </submittedName>
</protein>
<reference evidence="3" key="1">
    <citation type="journal article" date="2013" name="Science">
        <title>The Amborella genome and the evolution of flowering plants.</title>
        <authorList>
            <consortium name="Amborella Genome Project"/>
        </authorList>
    </citation>
    <scope>NUCLEOTIDE SEQUENCE [LARGE SCALE GENOMIC DNA]</scope>
</reference>
<dbReference type="EMBL" id="KI392518">
    <property type="protein sequence ID" value="ERN14773.1"/>
    <property type="molecule type" value="Genomic_DNA"/>
</dbReference>
<dbReference type="HOGENOM" id="CLU_2834537_0_0_1"/>
<dbReference type="Gramene" id="ERN14773">
    <property type="protein sequence ID" value="ERN14773"/>
    <property type="gene ID" value="AMTR_s00032p00042710"/>
</dbReference>
<proteinExistence type="predicted"/>
<keyword evidence="3" id="KW-1185">Reference proteome</keyword>